<evidence type="ECO:0000313" key="2">
    <source>
        <dbReference type="EMBL" id="CAG6787242.1"/>
    </source>
</evidence>
<reference evidence="2" key="1">
    <citation type="submission" date="2021-05" db="EMBL/GenBank/DDBJ databases">
        <authorList>
            <person name="Alioto T."/>
            <person name="Alioto T."/>
            <person name="Gomez Garrido J."/>
        </authorList>
    </citation>
    <scope>NUCLEOTIDE SEQUENCE</scope>
</reference>
<dbReference type="EMBL" id="HBUF01652776">
    <property type="protein sequence ID" value="CAG6787242.1"/>
    <property type="molecule type" value="Transcribed_RNA"/>
</dbReference>
<dbReference type="AlphaFoldDB" id="A0A8D9FEM3"/>
<proteinExistence type="predicted"/>
<name>A0A8D9FEM3_9HEMI</name>
<sequence>MPTLYFNSTPSLSTVVNDFVSMLQLTSSHSHHYLNSYSNHKCIPPGHVFQSKASPSLPFNQNGITETTYFDSINNIADEDIDSFDRTGSLHRFLSAGTARNIPSNMVPATLSNRFSYSGNTIPGENIQTLPREVIAKPIFIVQNQVETIQKPEFIVQDNVLGFIRKPEFLIQEIPEILQRPEFLVQEEVVGTIVKPTFLVQEQVVNVVQKPQFAIQEDVNVIVKPDFQLEEITEVVPKPTFVVEENVLPVQKPTFVVESSQEVIQKPDFVIAPVPVTIRKPEYQITENVIPVQKPAFLVQETPETVIRPEFVITEEVVPVPRPNFLVREEVQVIQRPSFLVQDVVETVQKPEYSVQDSTVVVQKPEFFIEDVTETVMKPSFVEQEVPVTVVSPQYLVQEQMIPVPKPQFVIADTVVPVVKPEFVIEEVQEVINKPEYMIEEVAIPVDKPTYLIEETQVVVQKPNFIIEEVVQTVPKPEYLIQEAVEIITKPEFIVQENVVETIIKPKFIVISASNPTGEVFDASKYKSSVPFTEDNGTVKNTLQGITVVSSAHSKQTVQNNPVTSIVYPGLPHIFKEEDNIPNMHHLTSPPVYSQKEPVVIAPSIKPQTIEGMEFSQPLHDNEFPSPPLKPYINHKTSPLNFQKKTVVITPSIKPNTIETIEEFSHPINGVQGPLHFEEIPPRVQNHSGLPKSAPKVKSDRVEVLSPHSSTTVAPRTLPRTLEVVEVDHKAAVPINDRVYYQNHRPISTSVKSLIDEDFLTIANKLGYQISSSTPNNFLQPHTKIKKNVDKSEEEELFETLNGIHDLIENGQYYSETGIPHPKYGYLFQDQFPGDTNFNETMIGDSNYEQDDRFIDYSGDSNY</sequence>
<feature type="region of interest" description="Disordered" evidence="1">
    <location>
        <begin position="687"/>
        <end position="713"/>
    </location>
</feature>
<organism evidence="2">
    <name type="scientific">Cacopsylla melanoneura</name>
    <dbReference type="NCBI Taxonomy" id="428564"/>
    <lineage>
        <taxon>Eukaryota</taxon>
        <taxon>Metazoa</taxon>
        <taxon>Ecdysozoa</taxon>
        <taxon>Arthropoda</taxon>
        <taxon>Hexapoda</taxon>
        <taxon>Insecta</taxon>
        <taxon>Pterygota</taxon>
        <taxon>Neoptera</taxon>
        <taxon>Paraneoptera</taxon>
        <taxon>Hemiptera</taxon>
        <taxon>Sternorrhyncha</taxon>
        <taxon>Psylloidea</taxon>
        <taxon>Psyllidae</taxon>
        <taxon>Psyllinae</taxon>
        <taxon>Cacopsylla</taxon>
    </lineage>
</organism>
<accession>A0A8D9FEM3</accession>
<evidence type="ECO:0000256" key="1">
    <source>
        <dbReference type="SAM" id="MobiDB-lite"/>
    </source>
</evidence>
<protein>
    <submittedName>
        <fullName evidence="2">Zonadhesin</fullName>
    </submittedName>
</protein>